<reference evidence="2" key="1">
    <citation type="submission" date="2021-02" db="EMBL/GenBank/DDBJ databases">
        <authorList>
            <person name="Nowell W R."/>
        </authorList>
    </citation>
    <scope>NUCLEOTIDE SEQUENCE</scope>
</reference>
<keyword evidence="1" id="KW-0812">Transmembrane</keyword>
<comment type="caution">
    <text evidence="2">The sequence shown here is derived from an EMBL/GenBank/DDBJ whole genome shotgun (WGS) entry which is preliminary data.</text>
</comment>
<feature type="transmembrane region" description="Helical" evidence="1">
    <location>
        <begin position="38"/>
        <end position="54"/>
    </location>
</feature>
<proteinExistence type="predicted"/>
<dbReference type="Proteomes" id="UP000663848">
    <property type="component" value="Unassembled WGS sequence"/>
</dbReference>
<gene>
    <name evidence="2" type="ORF">QYT958_LOCUS45430</name>
</gene>
<evidence type="ECO:0000313" key="2">
    <source>
        <dbReference type="EMBL" id="CAF5110964.1"/>
    </source>
</evidence>
<name>A0A822EZZ5_9BILA</name>
<evidence type="ECO:0000313" key="3">
    <source>
        <dbReference type="Proteomes" id="UP000663848"/>
    </source>
</evidence>
<keyword evidence="1" id="KW-0472">Membrane</keyword>
<dbReference type="EMBL" id="CAJOBR010075452">
    <property type="protein sequence ID" value="CAF5110964.1"/>
    <property type="molecule type" value="Genomic_DNA"/>
</dbReference>
<accession>A0A822EZZ5</accession>
<sequence length="55" mass="6551">MNRNEYGLESDQNSFPFHNSPNAFDPKRLFQLLVHENYRLYFIIGFSLALLVLIF</sequence>
<evidence type="ECO:0000256" key="1">
    <source>
        <dbReference type="SAM" id="Phobius"/>
    </source>
</evidence>
<keyword evidence="1" id="KW-1133">Transmembrane helix</keyword>
<feature type="non-terminal residue" evidence="2">
    <location>
        <position position="55"/>
    </location>
</feature>
<dbReference type="AlphaFoldDB" id="A0A822EZZ5"/>
<protein>
    <submittedName>
        <fullName evidence="2">Uncharacterized protein</fullName>
    </submittedName>
</protein>
<organism evidence="2 3">
    <name type="scientific">Rotaria socialis</name>
    <dbReference type="NCBI Taxonomy" id="392032"/>
    <lineage>
        <taxon>Eukaryota</taxon>
        <taxon>Metazoa</taxon>
        <taxon>Spiralia</taxon>
        <taxon>Gnathifera</taxon>
        <taxon>Rotifera</taxon>
        <taxon>Eurotatoria</taxon>
        <taxon>Bdelloidea</taxon>
        <taxon>Philodinida</taxon>
        <taxon>Philodinidae</taxon>
        <taxon>Rotaria</taxon>
    </lineage>
</organism>